<dbReference type="EMBL" id="UINC01113531">
    <property type="protein sequence ID" value="SVC83208.1"/>
    <property type="molecule type" value="Genomic_DNA"/>
</dbReference>
<accession>A0A382QE42</accession>
<protein>
    <submittedName>
        <fullName evidence="1">Uncharacterized protein</fullName>
    </submittedName>
</protein>
<organism evidence="1">
    <name type="scientific">marine metagenome</name>
    <dbReference type="NCBI Taxonomy" id="408172"/>
    <lineage>
        <taxon>unclassified sequences</taxon>
        <taxon>metagenomes</taxon>
        <taxon>ecological metagenomes</taxon>
    </lineage>
</organism>
<dbReference type="AlphaFoldDB" id="A0A382QE42"/>
<name>A0A382QE42_9ZZZZ</name>
<reference evidence="1" key="1">
    <citation type="submission" date="2018-05" db="EMBL/GenBank/DDBJ databases">
        <authorList>
            <person name="Lanie J.A."/>
            <person name="Ng W.-L."/>
            <person name="Kazmierczak K.M."/>
            <person name="Andrzejewski T.M."/>
            <person name="Davidsen T.M."/>
            <person name="Wayne K.J."/>
            <person name="Tettelin H."/>
            <person name="Glass J.I."/>
            <person name="Rusch D."/>
            <person name="Podicherti R."/>
            <person name="Tsui H.-C.T."/>
            <person name="Winkler M.E."/>
        </authorList>
    </citation>
    <scope>NUCLEOTIDE SEQUENCE</scope>
</reference>
<feature type="non-terminal residue" evidence="1">
    <location>
        <position position="1"/>
    </location>
</feature>
<proteinExistence type="predicted"/>
<evidence type="ECO:0000313" key="1">
    <source>
        <dbReference type="EMBL" id="SVC83208.1"/>
    </source>
</evidence>
<gene>
    <name evidence="1" type="ORF">METZ01_LOCUS336062</name>
</gene>
<sequence length="84" mass="9621">VNRTAFILTLLFPTLLTAEDWPTHAHDNRRSSVTDEQLSPALSLQWTYQRSFPPAKGWPRNVDGYGAHKNFSNVNYDVAYRVVT</sequence>